<feature type="region of interest" description="Disordered" evidence="10">
    <location>
        <begin position="1"/>
        <end position="84"/>
    </location>
</feature>
<dbReference type="RefSeq" id="WP_090547115.1">
    <property type="nucleotide sequence ID" value="NZ_FNSR01000001.1"/>
</dbReference>
<dbReference type="Gene3D" id="1.20.58.480">
    <property type="match status" value="1"/>
</dbReference>
<dbReference type="AlphaFoldDB" id="A0A1H7QYA6"/>
<feature type="binding site" evidence="9">
    <location>
        <position position="185"/>
    </location>
    <ligand>
        <name>substrate</name>
    </ligand>
</feature>
<evidence type="ECO:0000256" key="7">
    <source>
        <dbReference type="ARBA" id="ARBA00023079"/>
    </source>
</evidence>
<dbReference type="InterPro" id="IPR004981">
    <property type="entry name" value="Trp_2_3_dOase"/>
</dbReference>
<keyword evidence="2 9" id="KW-0349">Heme</keyword>
<accession>A0A1H7QYA6</accession>
<feature type="binding site" evidence="9">
    <location>
        <position position="181"/>
    </location>
    <ligand>
        <name>substrate</name>
    </ligand>
</feature>
<dbReference type="UniPathway" id="UPA00333">
    <property type="reaction ID" value="UER00453"/>
</dbReference>
<evidence type="ECO:0000256" key="3">
    <source>
        <dbReference type="ARBA" id="ARBA00022723"/>
    </source>
</evidence>
<feature type="binding site" evidence="9">
    <location>
        <position position="322"/>
    </location>
    <ligand>
        <name>substrate</name>
    </ligand>
</feature>
<dbReference type="GO" id="GO:0004833">
    <property type="term" value="F:L-tryptophan 2,3-dioxygenase activity"/>
    <property type="evidence" value="ECO:0007669"/>
    <property type="project" value="UniProtKB-UniRule"/>
</dbReference>
<dbReference type="FunFam" id="1.20.58.480:FF:000001">
    <property type="entry name" value="Tryptophan 2,3-dioxygenase"/>
    <property type="match status" value="1"/>
</dbReference>
<protein>
    <recommendedName>
        <fullName evidence="9">Tryptophan 2,3-dioxygenase</fullName>
        <shortName evidence="9">TDO</shortName>
        <ecNumber evidence="9">1.13.11.11</ecNumber>
    </recommendedName>
    <alternativeName>
        <fullName evidence="9">Tryptamin 2,3-dioxygenase</fullName>
    </alternativeName>
    <alternativeName>
        <fullName evidence="9">Tryptophan oxygenase</fullName>
        <shortName evidence="9">TO</shortName>
        <shortName evidence="9">TRPO</shortName>
    </alternativeName>
    <alternativeName>
        <fullName evidence="9">Tryptophan pyrrolase</fullName>
    </alternativeName>
    <alternativeName>
        <fullName evidence="9">Tryptophanase</fullName>
    </alternativeName>
</protein>
<dbReference type="EC" id="1.13.11.11" evidence="9"/>
<reference evidence="12" key="1">
    <citation type="submission" date="2016-10" db="EMBL/GenBank/DDBJ databases">
        <authorList>
            <person name="Varghese N."/>
            <person name="Submissions S."/>
        </authorList>
    </citation>
    <scope>NUCLEOTIDE SEQUENCE [LARGE SCALE GENOMIC DNA]</scope>
    <source>
        <strain evidence="12">LMG 26416</strain>
    </source>
</reference>
<evidence type="ECO:0000256" key="6">
    <source>
        <dbReference type="ARBA" id="ARBA00023004"/>
    </source>
</evidence>
<evidence type="ECO:0000256" key="10">
    <source>
        <dbReference type="SAM" id="MobiDB-lite"/>
    </source>
</evidence>
<comment type="catalytic activity">
    <reaction evidence="8 9">
        <text>L-tryptophan + O2 = N-formyl-L-kynurenine</text>
        <dbReference type="Rhea" id="RHEA:24536"/>
        <dbReference type="ChEBI" id="CHEBI:15379"/>
        <dbReference type="ChEBI" id="CHEBI:57912"/>
        <dbReference type="ChEBI" id="CHEBI:58629"/>
        <dbReference type="EC" id="1.13.11.11"/>
    </reaction>
</comment>
<evidence type="ECO:0000313" key="12">
    <source>
        <dbReference type="Proteomes" id="UP000199120"/>
    </source>
</evidence>
<proteinExistence type="inferred from homology"/>
<gene>
    <name evidence="9" type="primary">kynA</name>
    <name evidence="11" type="ORF">SAMN05192542_10922</name>
</gene>
<evidence type="ECO:0000256" key="9">
    <source>
        <dbReference type="HAMAP-Rule" id="MF_01972"/>
    </source>
</evidence>
<dbReference type="GO" id="GO:0020037">
    <property type="term" value="F:heme binding"/>
    <property type="evidence" value="ECO:0007669"/>
    <property type="project" value="UniProtKB-UniRule"/>
</dbReference>
<evidence type="ECO:0000313" key="11">
    <source>
        <dbReference type="EMBL" id="SEL52966.1"/>
    </source>
</evidence>
<evidence type="ECO:0000256" key="1">
    <source>
        <dbReference type="ARBA" id="ARBA00011881"/>
    </source>
</evidence>
<evidence type="ECO:0000256" key="4">
    <source>
        <dbReference type="ARBA" id="ARBA00022964"/>
    </source>
</evidence>
<dbReference type="InterPro" id="IPR017485">
    <property type="entry name" value="Trp_2-3-dOase_bac"/>
</dbReference>
<keyword evidence="4 9" id="KW-0223">Dioxygenase</keyword>
<dbReference type="Proteomes" id="UP000199120">
    <property type="component" value="Unassembled WGS sequence"/>
</dbReference>
<dbReference type="InterPro" id="IPR037217">
    <property type="entry name" value="Trp/Indoleamine_2_3_dOase-like"/>
</dbReference>
<comment type="function">
    <text evidence="9">Heme-dependent dioxygenase that catalyzes the oxidative cleavage of the L-tryptophan (L-Trp) pyrrole ring and converts L-tryptophan to N-formyl-L-kynurenine. Catalyzes the oxidative cleavage of the indole moiety.</text>
</comment>
<dbReference type="PANTHER" id="PTHR10138">
    <property type="entry name" value="TRYPTOPHAN 2,3-DIOXYGENASE"/>
    <property type="match status" value="1"/>
</dbReference>
<dbReference type="HAMAP" id="MF_01972">
    <property type="entry name" value="T23O"/>
    <property type="match status" value="1"/>
</dbReference>
<keyword evidence="12" id="KW-1185">Reference proteome</keyword>
<sequence>MTDHTQGPGTPVNRDNDASGGEKPSESRGAGAENAGGGCPFSAGHGTAAGSADAGGASGTSGPARERQPASAGTPTDPAGWHGAQLDFSASMSYGDYLALDAVLNAQHPRSPDHNEMLFIVQHQTSELWMKLALYELRAALANVHDDDLPPAFKQLARVSRILEQLVQAWSVLSTLTPSEYTAMRPYLGSSSGFQSYQYRQIEFLLGNKNAQMLKPHAHRPEVLAQVQATLEAPSFYDEVVRLLAKRGFPIAPERLARDWTQPTEHDATVEAAWLAVYRNPTQHWDLYEMAEELVDLEDAFRQWRFRHVTTVERIIGFKQGTGGTSGAPYLRRMLDVVLFPELWHVRTVL</sequence>
<feature type="binding site" description="axial binding residue" evidence="9">
    <location>
        <position position="308"/>
    </location>
    <ligand>
        <name>heme</name>
        <dbReference type="ChEBI" id="CHEBI:30413"/>
    </ligand>
    <ligandPart>
        <name>Fe</name>
        <dbReference type="ChEBI" id="CHEBI:18248"/>
    </ligandPart>
</feature>
<evidence type="ECO:0000256" key="5">
    <source>
        <dbReference type="ARBA" id="ARBA00023002"/>
    </source>
</evidence>
<feature type="compositionally biased region" description="Low complexity" evidence="10">
    <location>
        <begin position="42"/>
        <end position="63"/>
    </location>
</feature>
<evidence type="ECO:0000256" key="2">
    <source>
        <dbReference type="ARBA" id="ARBA00022617"/>
    </source>
</evidence>
<dbReference type="GO" id="GO:0019441">
    <property type="term" value="P:L-tryptophan catabolic process to kynurenine"/>
    <property type="evidence" value="ECO:0007669"/>
    <property type="project" value="UniProtKB-UniRule"/>
</dbReference>
<evidence type="ECO:0000256" key="8">
    <source>
        <dbReference type="ARBA" id="ARBA00050412"/>
    </source>
</evidence>
<keyword evidence="7 9" id="KW-0823">Tryptophan catabolism</keyword>
<dbReference type="SUPFAM" id="SSF140959">
    <property type="entry name" value="Indolic compounds 2,3-dioxygenase-like"/>
    <property type="match status" value="1"/>
</dbReference>
<comment type="subunit">
    <text evidence="1 9">Homotetramer.</text>
</comment>
<feature type="binding site" evidence="9">
    <location>
        <begin position="119"/>
        <end position="123"/>
    </location>
    <ligand>
        <name>substrate</name>
    </ligand>
</feature>
<comment type="pathway">
    <text evidence="9">Amino-acid degradation; L-tryptophan degradation via kynurenine pathway; L-kynurenine from L-tryptophan: step 1/2.</text>
</comment>
<organism evidence="11 12">
    <name type="scientific">Paraburkholderia caballeronis</name>
    <dbReference type="NCBI Taxonomy" id="416943"/>
    <lineage>
        <taxon>Bacteria</taxon>
        <taxon>Pseudomonadati</taxon>
        <taxon>Pseudomonadota</taxon>
        <taxon>Betaproteobacteria</taxon>
        <taxon>Burkholderiales</taxon>
        <taxon>Burkholderiaceae</taxon>
        <taxon>Paraburkholderia</taxon>
    </lineage>
</organism>
<dbReference type="EMBL" id="FOAJ01000009">
    <property type="protein sequence ID" value="SEL52966.1"/>
    <property type="molecule type" value="Genomic_DNA"/>
</dbReference>
<comment type="cofactor">
    <cofactor evidence="9">
        <name>heme</name>
        <dbReference type="ChEBI" id="CHEBI:30413"/>
    </cofactor>
    <text evidence="9">Binds 1 heme group per subunit.</text>
</comment>
<comment type="similarity">
    <text evidence="9">Belongs to the tryptophan 2,3-dioxygenase family.</text>
</comment>
<name>A0A1H7QYA6_9BURK</name>
<keyword evidence="5 9" id="KW-0560">Oxidoreductase</keyword>
<dbReference type="NCBIfam" id="TIGR03036">
    <property type="entry name" value="trp_2_3_diox"/>
    <property type="match status" value="1"/>
</dbReference>
<keyword evidence="6 9" id="KW-0408">Iron</keyword>
<dbReference type="GO" id="GO:0019442">
    <property type="term" value="P:L-tryptophan catabolic process to acetyl-CoA"/>
    <property type="evidence" value="ECO:0007669"/>
    <property type="project" value="TreeGrafter"/>
</dbReference>
<dbReference type="GO" id="GO:0046872">
    <property type="term" value="F:metal ion binding"/>
    <property type="evidence" value="ECO:0007669"/>
    <property type="project" value="UniProtKB-KW"/>
</dbReference>
<dbReference type="STRING" id="416943.SAMN05445871_3023"/>
<dbReference type="Pfam" id="PF03301">
    <property type="entry name" value="Trp_dioxygenase"/>
    <property type="match status" value="1"/>
</dbReference>
<dbReference type="PANTHER" id="PTHR10138:SF0">
    <property type="entry name" value="TRYPTOPHAN 2,3-DIOXYGENASE"/>
    <property type="match status" value="1"/>
</dbReference>
<keyword evidence="3 9" id="KW-0479">Metal-binding</keyword>
<dbReference type="OrthoDB" id="9776847at2"/>